<evidence type="ECO:0000313" key="2">
    <source>
        <dbReference type="EMBL" id="SPJ29560.1"/>
    </source>
</evidence>
<keyword evidence="3" id="KW-1185">Reference proteome</keyword>
<gene>
    <name evidence="2" type="ORF">TRM7615_03080</name>
</gene>
<keyword evidence="1" id="KW-0812">Transmembrane</keyword>
<dbReference type="EMBL" id="ONZG01000007">
    <property type="protein sequence ID" value="SPJ29560.1"/>
    <property type="molecule type" value="Genomic_DNA"/>
</dbReference>
<dbReference type="Proteomes" id="UP000244898">
    <property type="component" value="Unassembled WGS sequence"/>
</dbReference>
<protein>
    <recommendedName>
        <fullName evidence="4">Tetratricopeptide repeat-like domain-containing protein</fullName>
    </recommendedName>
</protein>
<organism evidence="2 3">
    <name type="scientific">Falsiruegeria mediterranea M17</name>
    <dbReference type="NCBI Taxonomy" id="1200281"/>
    <lineage>
        <taxon>Bacteria</taxon>
        <taxon>Pseudomonadati</taxon>
        <taxon>Pseudomonadota</taxon>
        <taxon>Alphaproteobacteria</taxon>
        <taxon>Rhodobacterales</taxon>
        <taxon>Roseobacteraceae</taxon>
        <taxon>Falsiruegeria</taxon>
    </lineage>
</organism>
<evidence type="ECO:0008006" key="4">
    <source>
        <dbReference type="Google" id="ProtNLM"/>
    </source>
</evidence>
<dbReference type="AlphaFoldDB" id="A0A2R8CAU1"/>
<dbReference type="OrthoDB" id="7173339at2"/>
<dbReference type="RefSeq" id="WP_108789123.1">
    <property type="nucleotide sequence ID" value="NZ_ONZG01000007.1"/>
</dbReference>
<evidence type="ECO:0000256" key="1">
    <source>
        <dbReference type="SAM" id="Phobius"/>
    </source>
</evidence>
<proteinExistence type="predicted"/>
<feature type="transmembrane region" description="Helical" evidence="1">
    <location>
        <begin position="26"/>
        <end position="44"/>
    </location>
</feature>
<evidence type="ECO:0000313" key="3">
    <source>
        <dbReference type="Proteomes" id="UP000244898"/>
    </source>
</evidence>
<accession>A0A2R8CAU1</accession>
<name>A0A2R8CAU1_9RHOB</name>
<keyword evidence="1" id="KW-1133">Transmembrane helix</keyword>
<sequence>MSDTDSFIDEVTEEVRRDRMYLLLRRYGWIAAVVVIGVVGGAAYNEIRKSQATASAQELGDDIIAALAVNDAADRATNLAAIEAGSPSGQAVVEMLASAAQANSDQVAAAVDGLNKVATNRDLPEIYRHIATFKALTLQTDTLPVADRRQQFSALAAPGAPLRLLAEEQLALIDVSEGDAQAGIDRLQAILQDSEATTDLQQRASQLIVALGATPELLPGQQG</sequence>
<keyword evidence="1" id="KW-0472">Membrane</keyword>
<reference evidence="3" key="1">
    <citation type="submission" date="2018-03" db="EMBL/GenBank/DDBJ databases">
        <authorList>
            <person name="Rodrigo-Torres L."/>
            <person name="Arahal R. D."/>
            <person name="Lucena T."/>
        </authorList>
    </citation>
    <scope>NUCLEOTIDE SEQUENCE [LARGE SCALE GENOMIC DNA]</scope>
    <source>
        <strain evidence="3">CECT 7615</strain>
    </source>
</reference>